<protein>
    <submittedName>
        <fullName evidence="2">Uncharacterized protein</fullName>
    </submittedName>
</protein>
<sequence length="276" mass="32017">MYSRIIFILLNVMMVISYPVPKFQLIDLQNPADDSSLTKDVMIMEDIQTHYENLVDEVISSHSEDFLLSMTWSMSKDKLNTVYRPQMSMLLANQPAIHDKCLHRMPHWIGKYLHDLHSKMYGRIAPMIQDYMVSHWPSSRWYPADMTTSDIAEFLESLNHVLLTSSTTTVQMDPTLALADLAFQLQTCQHHQQQQQGKGRRWGLDFFLWGKLFGSGGGHRSESLPTSFDVDGSMKHHFYVRLLAEMRSDLVTEMHDRIDDLIPLIQDDLHDRFVDA</sequence>
<evidence type="ECO:0000313" key="3">
    <source>
        <dbReference type="Proteomes" id="UP000193560"/>
    </source>
</evidence>
<feature type="chain" id="PRO_5012733274" evidence="1">
    <location>
        <begin position="18"/>
        <end position="276"/>
    </location>
</feature>
<feature type="signal peptide" evidence="1">
    <location>
        <begin position="1"/>
        <end position="17"/>
    </location>
</feature>
<organism evidence="2 3">
    <name type="scientific">Absidia repens</name>
    <dbReference type="NCBI Taxonomy" id="90262"/>
    <lineage>
        <taxon>Eukaryota</taxon>
        <taxon>Fungi</taxon>
        <taxon>Fungi incertae sedis</taxon>
        <taxon>Mucoromycota</taxon>
        <taxon>Mucoromycotina</taxon>
        <taxon>Mucoromycetes</taxon>
        <taxon>Mucorales</taxon>
        <taxon>Cunninghamellaceae</taxon>
        <taxon>Absidia</taxon>
    </lineage>
</organism>
<dbReference type="AlphaFoldDB" id="A0A1X2IJ28"/>
<accession>A0A1X2IJ28</accession>
<name>A0A1X2IJ28_9FUNG</name>
<keyword evidence="3" id="KW-1185">Reference proteome</keyword>
<proteinExistence type="predicted"/>
<evidence type="ECO:0000256" key="1">
    <source>
        <dbReference type="SAM" id="SignalP"/>
    </source>
</evidence>
<reference evidence="2 3" key="1">
    <citation type="submission" date="2016-07" db="EMBL/GenBank/DDBJ databases">
        <title>Pervasive Adenine N6-methylation of Active Genes in Fungi.</title>
        <authorList>
            <consortium name="DOE Joint Genome Institute"/>
            <person name="Mondo S.J."/>
            <person name="Dannebaum R.O."/>
            <person name="Kuo R.C."/>
            <person name="Labutti K."/>
            <person name="Haridas S."/>
            <person name="Kuo A."/>
            <person name="Salamov A."/>
            <person name="Ahrendt S.R."/>
            <person name="Lipzen A."/>
            <person name="Sullivan W."/>
            <person name="Andreopoulos W.B."/>
            <person name="Clum A."/>
            <person name="Lindquist E."/>
            <person name="Daum C."/>
            <person name="Ramamoorthy G.K."/>
            <person name="Gryganskyi A."/>
            <person name="Culley D."/>
            <person name="Magnuson J.K."/>
            <person name="James T.Y."/>
            <person name="O'Malley M.A."/>
            <person name="Stajich J.E."/>
            <person name="Spatafora J.W."/>
            <person name="Visel A."/>
            <person name="Grigoriev I.V."/>
        </authorList>
    </citation>
    <scope>NUCLEOTIDE SEQUENCE [LARGE SCALE GENOMIC DNA]</scope>
    <source>
        <strain evidence="2 3">NRRL 1336</strain>
    </source>
</reference>
<keyword evidence="1" id="KW-0732">Signal</keyword>
<comment type="caution">
    <text evidence="2">The sequence shown here is derived from an EMBL/GenBank/DDBJ whole genome shotgun (WGS) entry which is preliminary data.</text>
</comment>
<evidence type="ECO:0000313" key="2">
    <source>
        <dbReference type="EMBL" id="ORZ17323.1"/>
    </source>
</evidence>
<dbReference type="STRING" id="90262.A0A1X2IJ28"/>
<gene>
    <name evidence="2" type="ORF">BCR42DRAFT_414390</name>
</gene>
<dbReference type="Proteomes" id="UP000193560">
    <property type="component" value="Unassembled WGS sequence"/>
</dbReference>
<dbReference type="OrthoDB" id="2248195at2759"/>
<dbReference type="EMBL" id="MCGE01000010">
    <property type="protein sequence ID" value="ORZ17323.1"/>
    <property type="molecule type" value="Genomic_DNA"/>
</dbReference>